<gene>
    <name evidence="1" type="ORF">DPMN_084175</name>
</gene>
<dbReference type="Proteomes" id="UP000828390">
    <property type="component" value="Unassembled WGS sequence"/>
</dbReference>
<sequence>MNKIVVKAITVVIVAAAPTVVQLNQHRSIVIVAAAAVAVISFQKYEIIVKADKLHFYHDSKTQRQSQRWQHETFCVVMEMVIAPPLAHKRHKRSLHLDTHTIWRKSPDSHTFSDDELFGKLVQL</sequence>
<name>A0A9D4BJ48_DREPO</name>
<keyword evidence="2" id="KW-1185">Reference proteome</keyword>
<organism evidence="1 2">
    <name type="scientific">Dreissena polymorpha</name>
    <name type="common">Zebra mussel</name>
    <name type="synonym">Mytilus polymorpha</name>
    <dbReference type="NCBI Taxonomy" id="45954"/>
    <lineage>
        <taxon>Eukaryota</taxon>
        <taxon>Metazoa</taxon>
        <taxon>Spiralia</taxon>
        <taxon>Lophotrochozoa</taxon>
        <taxon>Mollusca</taxon>
        <taxon>Bivalvia</taxon>
        <taxon>Autobranchia</taxon>
        <taxon>Heteroconchia</taxon>
        <taxon>Euheterodonta</taxon>
        <taxon>Imparidentia</taxon>
        <taxon>Neoheterodontei</taxon>
        <taxon>Myida</taxon>
        <taxon>Dreissenoidea</taxon>
        <taxon>Dreissenidae</taxon>
        <taxon>Dreissena</taxon>
    </lineage>
</organism>
<dbReference type="AlphaFoldDB" id="A0A9D4BJ48"/>
<evidence type="ECO:0000313" key="2">
    <source>
        <dbReference type="Proteomes" id="UP000828390"/>
    </source>
</evidence>
<reference evidence="1" key="2">
    <citation type="submission" date="2020-11" db="EMBL/GenBank/DDBJ databases">
        <authorList>
            <person name="McCartney M.A."/>
            <person name="Auch B."/>
            <person name="Kono T."/>
            <person name="Mallez S."/>
            <person name="Becker A."/>
            <person name="Gohl D.M."/>
            <person name="Silverstein K.A.T."/>
            <person name="Koren S."/>
            <person name="Bechman K.B."/>
            <person name="Herman A."/>
            <person name="Abrahante J.E."/>
            <person name="Garbe J."/>
        </authorList>
    </citation>
    <scope>NUCLEOTIDE SEQUENCE</scope>
    <source>
        <strain evidence="1">Duluth1</strain>
        <tissue evidence="1">Whole animal</tissue>
    </source>
</reference>
<accession>A0A9D4BJ48</accession>
<proteinExistence type="predicted"/>
<evidence type="ECO:0000313" key="1">
    <source>
        <dbReference type="EMBL" id="KAH3696699.1"/>
    </source>
</evidence>
<reference evidence="1" key="1">
    <citation type="journal article" date="2019" name="bioRxiv">
        <title>The Genome of the Zebra Mussel, Dreissena polymorpha: A Resource for Invasive Species Research.</title>
        <authorList>
            <person name="McCartney M.A."/>
            <person name="Auch B."/>
            <person name="Kono T."/>
            <person name="Mallez S."/>
            <person name="Zhang Y."/>
            <person name="Obille A."/>
            <person name="Becker A."/>
            <person name="Abrahante J.E."/>
            <person name="Garbe J."/>
            <person name="Badalamenti J.P."/>
            <person name="Herman A."/>
            <person name="Mangelson H."/>
            <person name="Liachko I."/>
            <person name="Sullivan S."/>
            <person name="Sone E.D."/>
            <person name="Koren S."/>
            <person name="Silverstein K.A.T."/>
            <person name="Beckman K.B."/>
            <person name="Gohl D.M."/>
        </authorList>
    </citation>
    <scope>NUCLEOTIDE SEQUENCE</scope>
    <source>
        <strain evidence="1">Duluth1</strain>
        <tissue evidence="1">Whole animal</tissue>
    </source>
</reference>
<protein>
    <submittedName>
        <fullName evidence="1">Uncharacterized protein</fullName>
    </submittedName>
</protein>
<dbReference type="EMBL" id="JAIWYP010000016">
    <property type="protein sequence ID" value="KAH3696699.1"/>
    <property type="molecule type" value="Genomic_DNA"/>
</dbReference>
<comment type="caution">
    <text evidence="1">The sequence shown here is derived from an EMBL/GenBank/DDBJ whole genome shotgun (WGS) entry which is preliminary data.</text>
</comment>